<feature type="transmembrane region" description="Helical" evidence="6">
    <location>
        <begin position="268"/>
        <end position="292"/>
    </location>
</feature>
<keyword evidence="9" id="KW-1185">Reference proteome</keyword>
<organism evidence="8 9">
    <name type="scientific">Aestuariispira insulae</name>
    <dbReference type="NCBI Taxonomy" id="1461337"/>
    <lineage>
        <taxon>Bacteria</taxon>
        <taxon>Pseudomonadati</taxon>
        <taxon>Pseudomonadota</taxon>
        <taxon>Alphaproteobacteria</taxon>
        <taxon>Rhodospirillales</taxon>
        <taxon>Kiloniellaceae</taxon>
        <taxon>Aestuariispira</taxon>
    </lineage>
</organism>
<evidence type="ECO:0000256" key="3">
    <source>
        <dbReference type="ARBA" id="ARBA00022692"/>
    </source>
</evidence>
<dbReference type="InterPro" id="IPR042094">
    <property type="entry name" value="T2SS_GspF_sf"/>
</dbReference>
<comment type="subcellular location">
    <subcellularLocation>
        <location evidence="1">Cell membrane</location>
        <topology evidence="1">Multi-pass membrane protein</topology>
    </subcellularLocation>
</comment>
<gene>
    <name evidence="8" type="ORF">DFP90_104127</name>
</gene>
<dbReference type="Gene3D" id="1.20.81.30">
    <property type="entry name" value="Type II secretion system (T2SS), domain F"/>
    <property type="match status" value="1"/>
</dbReference>
<evidence type="ECO:0000259" key="7">
    <source>
        <dbReference type="Pfam" id="PF00482"/>
    </source>
</evidence>
<feature type="transmembrane region" description="Helical" evidence="6">
    <location>
        <begin position="124"/>
        <end position="145"/>
    </location>
</feature>
<evidence type="ECO:0000256" key="5">
    <source>
        <dbReference type="ARBA" id="ARBA00023136"/>
    </source>
</evidence>
<feature type="transmembrane region" description="Helical" evidence="6">
    <location>
        <begin position="6"/>
        <end position="27"/>
    </location>
</feature>
<dbReference type="PANTHER" id="PTHR35007:SF1">
    <property type="entry name" value="PILUS ASSEMBLY PROTEIN"/>
    <property type="match status" value="1"/>
</dbReference>
<evidence type="ECO:0000313" key="8">
    <source>
        <dbReference type="EMBL" id="RED50855.1"/>
    </source>
</evidence>
<dbReference type="PANTHER" id="PTHR35007">
    <property type="entry name" value="INTEGRAL MEMBRANE PROTEIN-RELATED"/>
    <property type="match status" value="1"/>
</dbReference>
<dbReference type="Proteomes" id="UP000256845">
    <property type="component" value="Unassembled WGS sequence"/>
</dbReference>
<protein>
    <submittedName>
        <fullName evidence="8">Tight adherence protein B</fullName>
    </submittedName>
</protein>
<comment type="caution">
    <text evidence="8">The sequence shown here is derived from an EMBL/GenBank/DDBJ whole genome shotgun (WGS) entry which is preliminary data.</text>
</comment>
<evidence type="ECO:0000313" key="9">
    <source>
        <dbReference type="Proteomes" id="UP000256845"/>
    </source>
</evidence>
<keyword evidence="2" id="KW-1003">Cell membrane</keyword>
<dbReference type="EMBL" id="QRDW01000004">
    <property type="protein sequence ID" value="RED50855.1"/>
    <property type="molecule type" value="Genomic_DNA"/>
</dbReference>
<name>A0A3D9HN76_9PROT</name>
<dbReference type="AlphaFoldDB" id="A0A3D9HN76"/>
<reference evidence="8 9" key="1">
    <citation type="submission" date="2018-07" db="EMBL/GenBank/DDBJ databases">
        <title>Genomic Encyclopedia of Type Strains, Phase III (KMG-III): the genomes of soil and plant-associated and newly described type strains.</title>
        <authorList>
            <person name="Whitman W."/>
        </authorList>
    </citation>
    <scope>NUCLEOTIDE SEQUENCE [LARGE SCALE GENOMIC DNA]</scope>
    <source>
        <strain evidence="8 9">CECT 8488</strain>
    </source>
</reference>
<evidence type="ECO:0000256" key="6">
    <source>
        <dbReference type="SAM" id="Phobius"/>
    </source>
</evidence>
<dbReference type="OrthoDB" id="9803381at2"/>
<evidence type="ECO:0000256" key="1">
    <source>
        <dbReference type="ARBA" id="ARBA00004651"/>
    </source>
</evidence>
<keyword evidence="4 6" id="KW-1133">Transmembrane helix</keyword>
<keyword evidence="5 6" id="KW-0472">Membrane</keyword>
<sequence length="327" mass="35840">MLTLEFMILIALAGGCAFCMVLMLAGGGKHKKIVKRRLDDFQKYQGKHHASDQTGNASLKKAKQSEKRWLTYVIKILPRRQRLEYLLSQTGKDITISQFLLFSFGIGVMVAALAYVIGRLPLPLTALIGLSAGPFIVSVAIKYMISKRCMLFLKDFPDAIELLVRGLKAGLPIGESIASVSREFTGPISEEFVKITEAVKIGTPLNDALWAACNRMPVQELKFFVISLSIQQDTGGNLGETLGNLAQILRRRKTMKLKIKALSSEARASAYILGSLPFVLFGIIMLVSTDYAMILIEDSRGQKAAAVGIGLIVIAGVVMGKMVRFRI</sequence>
<feature type="transmembrane region" description="Helical" evidence="6">
    <location>
        <begin position="304"/>
        <end position="323"/>
    </location>
</feature>
<keyword evidence="3 6" id="KW-0812">Transmembrane</keyword>
<feature type="domain" description="Type II secretion system protein GspF" evidence="7">
    <location>
        <begin position="160"/>
        <end position="285"/>
    </location>
</feature>
<evidence type="ECO:0000256" key="4">
    <source>
        <dbReference type="ARBA" id="ARBA00022989"/>
    </source>
</evidence>
<dbReference type="GO" id="GO:0005886">
    <property type="term" value="C:plasma membrane"/>
    <property type="evidence" value="ECO:0007669"/>
    <property type="project" value="UniProtKB-SubCell"/>
</dbReference>
<dbReference type="RefSeq" id="WP_115936651.1">
    <property type="nucleotide sequence ID" value="NZ_QRDW01000004.1"/>
</dbReference>
<evidence type="ECO:0000256" key="2">
    <source>
        <dbReference type="ARBA" id="ARBA00022475"/>
    </source>
</evidence>
<accession>A0A3D9HN76</accession>
<feature type="transmembrane region" description="Helical" evidence="6">
    <location>
        <begin position="99"/>
        <end position="118"/>
    </location>
</feature>
<dbReference type="Pfam" id="PF00482">
    <property type="entry name" value="T2SSF"/>
    <property type="match status" value="1"/>
</dbReference>
<proteinExistence type="predicted"/>
<dbReference type="InterPro" id="IPR018076">
    <property type="entry name" value="T2SS_GspF_dom"/>
</dbReference>